<evidence type="ECO:0000256" key="4">
    <source>
        <dbReference type="ARBA" id="ARBA00023125"/>
    </source>
</evidence>
<evidence type="ECO:0000256" key="6">
    <source>
        <dbReference type="PROSITE-ProRule" id="PRU00169"/>
    </source>
</evidence>
<dbReference type="HOGENOM" id="CLU_000445_30_4_11"/>
<dbReference type="Pfam" id="PF00486">
    <property type="entry name" value="Trans_reg_C"/>
    <property type="match status" value="1"/>
</dbReference>
<dbReference type="GO" id="GO:0006355">
    <property type="term" value="P:regulation of DNA-templated transcription"/>
    <property type="evidence" value="ECO:0007669"/>
    <property type="project" value="InterPro"/>
</dbReference>
<dbReference type="GO" id="GO:0005829">
    <property type="term" value="C:cytosol"/>
    <property type="evidence" value="ECO:0007669"/>
    <property type="project" value="TreeGrafter"/>
</dbReference>
<evidence type="ECO:0000256" key="1">
    <source>
        <dbReference type="ARBA" id="ARBA00022553"/>
    </source>
</evidence>
<evidence type="ECO:0000256" key="3">
    <source>
        <dbReference type="ARBA" id="ARBA00023015"/>
    </source>
</evidence>
<keyword evidence="3" id="KW-0805">Transcription regulation</keyword>
<dbReference type="FunFam" id="1.10.10.10:FF:000018">
    <property type="entry name" value="DNA-binding response regulator ResD"/>
    <property type="match status" value="1"/>
</dbReference>
<dbReference type="InterPro" id="IPR011006">
    <property type="entry name" value="CheY-like_superfamily"/>
</dbReference>
<keyword evidence="1 6" id="KW-0597">Phosphoprotein</keyword>
<dbReference type="SUPFAM" id="SSF52172">
    <property type="entry name" value="CheY-like"/>
    <property type="match status" value="1"/>
</dbReference>
<proteinExistence type="predicted"/>
<dbReference type="PROSITE" id="PS50110">
    <property type="entry name" value="RESPONSE_REGULATORY"/>
    <property type="match status" value="1"/>
</dbReference>
<dbReference type="InterPro" id="IPR036388">
    <property type="entry name" value="WH-like_DNA-bd_sf"/>
</dbReference>
<dbReference type="GO" id="GO:0000156">
    <property type="term" value="F:phosphorelay response regulator activity"/>
    <property type="evidence" value="ECO:0007669"/>
    <property type="project" value="TreeGrafter"/>
</dbReference>
<dbReference type="PANTHER" id="PTHR48111:SF1">
    <property type="entry name" value="TWO-COMPONENT RESPONSE REGULATOR ORR33"/>
    <property type="match status" value="1"/>
</dbReference>
<dbReference type="eggNOG" id="COG0745">
    <property type="taxonomic scope" value="Bacteria"/>
</dbReference>
<gene>
    <name evidence="10" type="ordered locus">Strop_2570</name>
</gene>
<dbReference type="CDD" id="cd00383">
    <property type="entry name" value="trans_reg_C"/>
    <property type="match status" value="1"/>
</dbReference>
<feature type="modified residue" description="4-aspartylphosphate" evidence="6">
    <location>
        <position position="64"/>
    </location>
</feature>
<feature type="domain" description="OmpR/PhoB-type" evidence="9">
    <location>
        <begin position="138"/>
        <end position="236"/>
    </location>
</feature>
<feature type="domain" description="Response regulatory" evidence="8">
    <location>
        <begin position="15"/>
        <end position="128"/>
    </location>
</feature>
<dbReference type="Gene3D" id="1.10.10.10">
    <property type="entry name" value="Winged helix-like DNA-binding domain superfamily/Winged helix DNA-binding domain"/>
    <property type="match status" value="1"/>
</dbReference>
<evidence type="ECO:0000313" key="10">
    <source>
        <dbReference type="EMBL" id="ABP55014.1"/>
    </source>
</evidence>
<organism evidence="10 11">
    <name type="scientific">Salinispora tropica (strain ATCC BAA-916 / DSM 44818 / JCM 13857 / NBRC 105044 / CNB-440)</name>
    <dbReference type="NCBI Taxonomy" id="369723"/>
    <lineage>
        <taxon>Bacteria</taxon>
        <taxon>Bacillati</taxon>
        <taxon>Actinomycetota</taxon>
        <taxon>Actinomycetes</taxon>
        <taxon>Micromonosporales</taxon>
        <taxon>Micromonosporaceae</taxon>
        <taxon>Salinispora</taxon>
    </lineage>
</organism>
<evidence type="ECO:0000259" key="9">
    <source>
        <dbReference type="PROSITE" id="PS51755"/>
    </source>
</evidence>
<dbReference type="EMBL" id="CP000667">
    <property type="protein sequence ID" value="ABP55014.1"/>
    <property type="molecule type" value="Genomic_DNA"/>
</dbReference>
<dbReference type="GO" id="GO:0000976">
    <property type="term" value="F:transcription cis-regulatory region binding"/>
    <property type="evidence" value="ECO:0007669"/>
    <property type="project" value="TreeGrafter"/>
</dbReference>
<dbReference type="PANTHER" id="PTHR48111">
    <property type="entry name" value="REGULATOR OF RPOS"/>
    <property type="match status" value="1"/>
</dbReference>
<keyword evidence="2" id="KW-0902">Two-component regulatory system</keyword>
<dbReference type="Proteomes" id="UP000000235">
    <property type="component" value="Chromosome"/>
</dbReference>
<dbReference type="Gene3D" id="6.10.250.690">
    <property type="match status" value="1"/>
</dbReference>
<dbReference type="GO" id="GO:0032993">
    <property type="term" value="C:protein-DNA complex"/>
    <property type="evidence" value="ECO:0007669"/>
    <property type="project" value="TreeGrafter"/>
</dbReference>
<evidence type="ECO:0000259" key="8">
    <source>
        <dbReference type="PROSITE" id="PS50110"/>
    </source>
</evidence>
<accession>A4X814</accession>
<dbReference type="SMART" id="SM00862">
    <property type="entry name" value="Trans_reg_C"/>
    <property type="match status" value="1"/>
</dbReference>
<keyword evidence="5" id="KW-0804">Transcription</keyword>
<evidence type="ECO:0000256" key="2">
    <source>
        <dbReference type="ARBA" id="ARBA00023012"/>
    </source>
</evidence>
<dbReference type="Pfam" id="PF00072">
    <property type="entry name" value="Response_reg"/>
    <property type="match status" value="1"/>
</dbReference>
<dbReference type="PROSITE" id="PS51755">
    <property type="entry name" value="OMPR_PHOB"/>
    <property type="match status" value="1"/>
</dbReference>
<sequence>MGDRRDAGDDAVMTAVLVIEDDDRIRLALLLALEEEGYIARGAATAEEGLRMQRSDPADNVLFDLMLPGIDGFEGIRQLRRDDDVPIVVVSARDDTHDIVAALEAGADDYVVKPVAIKELSARLRALRRRARAVATPVAVQVIGDLEISPDAGEVRRAGQPVALTRTEFRLLCELAEHAGRVLSRQQLLQRVWGYDSGDERLVDVHVGRLRQKIEAEPANPRHLVTLRGLGYKLQR</sequence>
<keyword evidence="4 7" id="KW-0238">DNA-binding</keyword>
<name>A4X814_SALTO</name>
<reference evidence="11" key="1">
    <citation type="journal article" date="2007" name="Proc. Natl. Acad. Sci. U.S.A.">
        <title>Genome sequencing reveals complex secondary metabolome in the marine actinomycete Salinispora tropica.</title>
        <authorList>
            <person name="Udwary D.W."/>
            <person name="Zeigler L."/>
            <person name="Asolkar R.N."/>
            <person name="Singan V."/>
            <person name="Lapidus A."/>
            <person name="Fenical W."/>
            <person name="Jensen P.R."/>
            <person name="Moore B.S."/>
        </authorList>
    </citation>
    <scope>NUCLEOTIDE SEQUENCE [LARGE SCALE GENOMIC DNA]</scope>
    <source>
        <strain evidence="11">ATCC BAA-916 / DSM 44818 / CNB-440</strain>
    </source>
</reference>
<feature type="DNA-binding region" description="OmpR/PhoB-type" evidence="7">
    <location>
        <begin position="138"/>
        <end position="236"/>
    </location>
</feature>
<dbReference type="CDD" id="cd17574">
    <property type="entry name" value="REC_OmpR"/>
    <property type="match status" value="1"/>
</dbReference>
<dbReference type="STRING" id="369723.Strop_2570"/>
<dbReference type="AlphaFoldDB" id="A4X814"/>
<dbReference type="InterPro" id="IPR016032">
    <property type="entry name" value="Sig_transdc_resp-reg_C-effctor"/>
</dbReference>
<dbReference type="InterPro" id="IPR001867">
    <property type="entry name" value="OmpR/PhoB-type_DNA-bd"/>
</dbReference>
<dbReference type="InterPro" id="IPR001789">
    <property type="entry name" value="Sig_transdc_resp-reg_receiver"/>
</dbReference>
<evidence type="ECO:0000256" key="7">
    <source>
        <dbReference type="PROSITE-ProRule" id="PRU01091"/>
    </source>
</evidence>
<dbReference type="KEGG" id="stp:Strop_2570"/>
<keyword evidence="11" id="KW-1185">Reference proteome</keyword>
<dbReference type="InterPro" id="IPR039420">
    <property type="entry name" value="WalR-like"/>
</dbReference>
<evidence type="ECO:0000313" key="11">
    <source>
        <dbReference type="Proteomes" id="UP000000235"/>
    </source>
</evidence>
<evidence type="ECO:0000256" key="5">
    <source>
        <dbReference type="ARBA" id="ARBA00023163"/>
    </source>
</evidence>
<dbReference type="Gene3D" id="3.40.50.2300">
    <property type="match status" value="1"/>
</dbReference>
<dbReference type="SUPFAM" id="SSF46894">
    <property type="entry name" value="C-terminal effector domain of the bipartite response regulators"/>
    <property type="match status" value="1"/>
</dbReference>
<protein>
    <submittedName>
        <fullName evidence="10">Response regulator receiver</fullName>
    </submittedName>
</protein>
<dbReference type="SMART" id="SM00448">
    <property type="entry name" value="REC"/>
    <property type="match status" value="1"/>
</dbReference>